<evidence type="ECO:0000313" key="6">
    <source>
        <dbReference type="EMBL" id="GFH00335.1"/>
    </source>
</evidence>
<dbReference type="InterPro" id="IPR051601">
    <property type="entry name" value="Serine_prot/Carboxylest_S33"/>
</dbReference>
<name>A0A7I9ZH49_9MYCO</name>
<evidence type="ECO:0000256" key="3">
    <source>
        <dbReference type="ARBA" id="ARBA00022801"/>
    </source>
</evidence>
<comment type="similarity">
    <text evidence="1">Belongs to the peptidase S33 family.</text>
</comment>
<dbReference type="PANTHER" id="PTHR43248:SF29">
    <property type="entry name" value="TRIPEPTIDYL AMINOPEPTIDASE"/>
    <property type="match status" value="1"/>
</dbReference>
<evidence type="ECO:0000259" key="5">
    <source>
        <dbReference type="Pfam" id="PF00561"/>
    </source>
</evidence>
<evidence type="ECO:0000313" key="7">
    <source>
        <dbReference type="Proteomes" id="UP000465304"/>
    </source>
</evidence>
<feature type="chain" id="PRO_5039235733" evidence="4">
    <location>
        <begin position="18"/>
        <end position="510"/>
    </location>
</feature>
<dbReference type="GO" id="GO:0016787">
    <property type="term" value="F:hydrolase activity"/>
    <property type="evidence" value="ECO:0007669"/>
    <property type="project" value="UniProtKB-KW"/>
</dbReference>
<reference evidence="6 7" key="1">
    <citation type="journal article" date="2019" name="Emerg. Microbes Infect.">
        <title>Comprehensive subspecies identification of 175 nontuberculous mycobacteria species based on 7547 genomic profiles.</title>
        <authorList>
            <person name="Matsumoto Y."/>
            <person name="Kinjo T."/>
            <person name="Motooka D."/>
            <person name="Nabeya D."/>
            <person name="Jung N."/>
            <person name="Uechi K."/>
            <person name="Horii T."/>
            <person name="Iida T."/>
            <person name="Fujita J."/>
            <person name="Nakamura S."/>
        </authorList>
    </citation>
    <scope>NUCLEOTIDE SEQUENCE [LARGE SCALE GENOMIC DNA]</scope>
    <source>
        <strain evidence="6 7">JCM 30996</strain>
    </source>
</reference>
<dbReference type="Proteomes" id="UP000465304">
    <property type="component" value="Unassembled WGS sequence"/>
</dbReference>
<dbReference type="RefSeq" id="WP_163887341.1">
    <property type="nucleotide sequence ID" value="NZ_BLLB01000002.1"/>
</dbReference>
<dbReference type="Pfam" id="PF00561">
    <property type="entry name" value="Abhydrolase_1"/>
    <property type="match status" value="1"/>
</dbReference>
<evidence type="ECO:0000256" key="1">
    <source>
        <dbReference type="ARBA" id="ARBA00010088"/>
    </source>
</evidence>
<comment type="caution">
    <text evidence="6">The sequence shown here is derived from an EMBL/GenBank/DDBJ whole genome shotgun (WGS) entry which is preliminary data.</text>
</comment>
<dbReference type="Gene3D" id="3.40.50.1820">
    <property type="entry name" value="alpha/beta hydrolase"/>
    <property type="match status" value="1"/>
</dbReference>
<dbReference type="AlphaFoldDB" id="A0A7I9ZH49"/>
<dbReference type="InterPro" id="IPR029058">
    <property type="entry name" value="AB_hydrolase_fold"/>
</dbReference>
<dbReference type="PROSITE" id="PS51257">
    <property type="entry name" value="PROKAR_LIPOPROTEIN"/>
    <property type="match status" value="1"/>
</dbReference>
<proteinExistence type="inferred from homology"/>
<protein>
    <submittedName>
        <fullName evidence="6">Alpha/beta hydrolase</fullName>
    </submittedName>
</protein>
<dbReference type="EMBL" id="BLLB01000002">
    <property type="protein sequence ID" value="GFH00335.1"/>
    <property type="molecule type" value="Genomic_DNA"/>
</dbReference>
<evidence type="ECO:0000256" key="2">
    <source>
        <dbReference type="ARBA" id="ARBA00022729"/>
    </source>
</evidence>
<dbReference type="PANTHER" id="PTHR43248">
    <property type="entry name" value="2-SUCCINYL-6-HYDROXY-2,4-CYCLOHEXADIENE-1-CARBOXYLATE SYNTHASE"/>
    <property type="match status" value="1"/>
</dbReference>
<dbReference type="SUPFAM" id="SSF53474">
    <property type="entry name" value="alpha/beta-Hydrolases"/>
    <property type="match status" value="1"/>
</dbReference>
<keyword evidence="3 6" id="KW-0378">Hydrolase</keyword>
<evidence type="ECO:0000256" key="4">
    <source>
        <dbReference type="SAM" id="SignalP"/>
    </source>
</evidence>
<keyword evidence="2 4" id="KW-0732">Signal</keyword>
<feature type="domain" description="AB hydrolase-1" evidence="5">
    <location>
        <begin position="98"/>
        <end position="479"/>
    </location>
</feature>
<accession>A0A7I9ZH49</accession>
<gene>
    <name evidence="6" type="ORF">MHIP_08180</name>
</gene>
<organism evidence="6 7">
    <name type="scientific">Mycolicibacterium hippocampi</name>
    <dbReference type="NCBI Taxonomy" id="659824"/>
    <lineage>
        <taxon>Bacteria</taxon>
        <taxon>Bacillati</taxon>
        <taxon>Actinomycetota</taxon>
        <taxon>Actinomycetes</taxon>
        <taxon>Mycobacteriales</taxon>
        <taxon>Mycobacteriaceae</taxon>
        <taxon>Mycolicibacterium</taxon>
    </lineage>
</organism>
<keyword evidence="7" id="KW-1185">Reference proteome</keyword>
<feature type="signal peptide" evidence="4">
    <location>
        <begin position="1"/>
        <end position="17"/>
    </location>
</feature>
<dbReference type="InterPro" id="IPR000073">
    <property type="entry name" value="AB_hydrolase_1"/>
</dbReference>
<sequence>MTRALVAAVGVVMLALAACSAPERTGTALERFHAQELTFEPCDDYATTGDEAEVLSGSDTFECARLQVPLDYDDPGGQTVQIAVLRVPARGDEPAGSLVLNPGGPGGSGVMAAALTSVSLAESPITEAFHLVGFDPRGVGATVPAIDCFTDAEADTAAVPTSAVGSVTPITEEHTRELFDRCAERSGGAQALANAGTRDVVRDMDILRAALGEEKLSYLGQSYGTRLGAVYAETFPDNVRAMVLDGAIDPRQGTFERRVYAYTGFQRAFEQLAAFCAEQPDCPLGPDPEQATRVLQDTLRPLLDEPLPALDGFELTFDAATAGIISGLYTSQAWPAIIAGIAEVRAGRGDTLVALGHAFAGRASDGRWSNFGEAVFAINCMDEQRLTPEQTADLRVAVVEAAPFLDPGINLRDGARDGCEAWPFEPTLGIPYAEDVQELPPTLVVSITGDPSTPYDGGIRLAEALGGAMLTVEGQQHTVVMAGTSPCVDEIAAAYLIDLRLPAEDTTCAL</sequence>